<dbReference type="GeneTree" id="ENSGT00940000155042"/>
<dbReference type="Proteomes" id="UP000694559">
    <property type="component" value="Unplaced"/>
</dbReference>
<evidence type="ECO:0000313" key="6">
    <source>
        <dbReference type="Proteomes" id="UP000694559"/>
    </source>
</evidence>
<protein>
    <submittedName>
        <fullName evidence="5">ATP/GTP binding protein like 4</fullName>
    </submittedName>
</protein>
<evidence type="ECO:0000256" key="2">
    <source>
        <dbReference type="ARBA" id="ARBA00005988"/>
    </source>
</evidence>
<proteinExistence type="inferred from homology"/>
<dbReference type="GO" id="GO:0004181">
    <property type="term" value="F:metallocarboxypeptidase activity"/>
    <property type="evidence" value="ECO:0007669"/>
    <property type="project" value="InterPro"/>
</dbReference>
<feature type="domain" description="Peptidase M14" evidence="4">
    <location>
        <begin position="1"/>
        <end position="230"/>
    </location>
</feature>
<accession>A0A8C6XLG3</accession>
<dbReference type="FunFam" id="3.40.630.10:FF:000062">
    <property type="entry name" value="Cytosolic carboxypeptidase 6"/>
    <property type="match status" value="1"/>
</dbReference>
<dbReference type="Pfam" id="PF00246">
    <property type="entry name" value="Peptidase_M14"/>
    <property type="match status" value="1"/>
</dbReference>
<dbReference type="AlphaFoldDB" id="A0A8C6XLG3"/>
<evidence type="ECO:0000313" key="5">
    <source>
        <dbReference type="Ensembl" id="ENSNNAP00000015913.1"/>
    </source>
</evidence>
<organism evidence="5 6">
    <name type="scientific">Naja naja</name>
    <name type="common">Indian cobra</name>
    <dbReference type="NCBI Taxonomy" id="35670"/>
    <lineage>
        <taxon>Eukaryota</taxon>
        <taxon>Metazoa</taxon>
        <taxon>Chordata</taxon>
        <taxon>Craniata</taxon>
        <taxon>Vertebrata</taxon>
        <taxon>Euteleostomi</taxon>
        <taxon>Lepidosauria</taxon>
        <taxon>Squamata</taxon>
        <taxon>Bifurcata</taxon>
        <taxon>Unidentata</taxon>
        <taxon>Episquamata</taxon>
        <taxon>Toxicofera</taxon>
        <taxon>Serpentes</taxon>
        <taxon>Colubroidea</taxon>
        <taxon>Elapidae</taxon>
        <taxon>Elapinae</taxon>
        <taxon>Naja</taxon>
    </lineage>
</organism>
<dbReference type="Ensembl" id="ENSNNAT00000016686.1">
    <property type="protein sequence ID" value="ENSNNAP00000015913.1"/>
    <property type="gene ID" value="ENSNNAG00000010704.1"/>
</dbReference>
<dbReference type="PANTHER" id="PTHR12756:SF9">
    <property type="entry name" value="CYTOSOLIC CARBOXYPEPTIDASE 6"/>
    <property type="match status" value="1"/>
</dbReference>
<dbReference type="InterPro" id="IPR000834">
    <property type="entry name" value="Peptidase_M14"/>
</dbReference>
<dbReference type="SUPFAM" id="SSF53187">
    <property type="entry name" value="Zn-dependent exopeptidases"/>
    <property type="match status" value="1"/>
</dbReference>
<dbReference type="PANTHER" id="PTHR12756">
    <property type="entry name" value="CYTOSOLIC CARBOXYPEPTIDASE"/>
    <property type="match status" value="1"/>
</dbReference>
<evidence type="ECO:0000256" key="3">
    <source>
        <dbReference type="PROSITE-ProRule" id="PRU01379"/>
    </source>
</evidence>
<comment type="cofactor">
    <cofactor evidence="1">
        <name>Zn(2+)</name>
        <dbReference type="ChEBI" id="CHEBI:29105"/>
    </cofactor>
</comment>
<dbReference type="OrthoDB" id="10253041at2759"/>
<evidence type="ECO:0000259" key="4">
    <source>
        <dbReference type="PROSITE" id="PS52035"/>
    </source>
</evidence>
<evidence type="ECO:0000256" key="1">
    <source>
        <dbReference type="ARBA" id="ARBA00001947"/>
    </source>
</evidence>
<dbReference type="CDD" id="cd06908">
    <property type="entry name" value="M14_AGBL4_like"/>
    <property type="match status" value="1"/>
</dbReference>
<dbReference type="GO" id="GO:0008270">
    <property type="term" value="F:zinc ion binding"/>
    <property type="evidence" value="ECO:0007669"/>
    <property type="project" value="InterPro"/>
</dbReference>
<name>A0A8C6XLG3_NAJNA</name>
<dbReference type="InterPro" id="IPR050821">
    <property type="entry name" value="Cytosolic_carboxypeptidase"/>
</dbReference>
<feature type="active site" description="Proton donor/acceptor" evidence="3">
    <location>
        <position position="193"/>
    </location>
</feature>
<comment type="similarity">
    <text evidence="2 3">Belongs to the peptidase M14 family.</text>
</comment>
<sequence>DLILNLRPGAEQKVVFITARVHPGETPSSLVCQGIIDFLVSPHPIAKVLRDHLVFKIAPMLNPDGVYLGNYRCSLMGFDLNRHWVDPSPWAHPTLNGVKQLIIQMHNNPKVTLEFYIDIHAHSTMTNGFMYGNVFEDEERFHRQIIFPKLLCQNAEDFSFSSTSFNRDAVKAGTGRRFLGGLLDDTSYCYTLEVSFYSYIVGGTSSTVPYSEETYMKLGRNVARTFLDYYRLNAITERPLAPVSSTCKSTFPIISPPDKITTKTPYHHSYT</sequence>
<reference evidence="5" key="1">
    <citation type="submission" date="2025-08" db="UniProtKB">
        <authorList>
            <consortium name="Ensembl"/>
        </authorList>
    </citation>
    <scope>IDENTIFICATION</scope>
</reference>
<reference evidence="5" key="2">
    <citation type="submission" date="2025-09" db="UniProtKB">
        <authorList>
            <consortium name="Ensembl"/>
        </authorList>
    </citation>
    <scope>IDENTIFICATION</scope>
</reference>
<dbReference type="OMA" id="APISSTW"/>
<dbReference type="Gene3D" id="3.40.630.10">
    <property type="entry name" value="Zn peptidases"/>
    <property type="match status" value="1"/>
</dbReference>
<keyword evidence="6" id="KW-1185">Reference proteome</keyword>
<dbReference type="GO" id="GO:0006508">
    <property type="term" value="P:proteolysis"/>
    <property type="evidence" value="ECO:0007669"/>
    <property type="project" value="InterPro"/>
</dbReference>
<dbReference type="PROSITE" id="PS52035">
    <property type="entry name" value="PEPTIDASE_M14"/>
    <property type="match status" value="1"/>
</dbReference>